<dbReference type="OrthoDB" id="1577640at2759"/>
<keyword evidence="2 3" id="KW-0040">ANK repeat</keyword>
<feature type="repeat" description="ANK" evidence="3">
    <location>
        <begin position="300"/>
        <end position="325"/>
    </location>
</feature>
<evidence type="ECO:0000259" key="4">
    <source>
        <dbReference type="PROSITE" id="PS51382"/>
    </source>
</evidence>
<sequence length="986" mass="109500">MCFGKHIQKRQLDIPEYAASFVDYKALKKLIKKLSATPVIHAQDLTNSGSGLADSQASLQANKATFFFRLERELEKVNIFYLQKEAELRLKTLADRKKSLQARGLSASKLSTVFVTLDEGFRLFNSDLDKLQSRTKELYLSRAVEIQPCFNRDVIRDLSDQATSSLLELGAWAEGEKIEYVPSGDQQQKPQAGAQEDNDIEMQMQQAVNTGNEALIKEWISRLGSTDEARERINRIFLSTINDAPLEMQKTLLETDLVNLNYVDEINERTCLHELSISGRLLTLTMVLERGANPIATDIYGRIPLHYACMRGHVEVVKELVKHDSANAMQGIESTSPDAAPVAESVDYKDLDNFTPLIHGIVHARFAAVQAVLELGARVDPTSEADHIPINLACQYGSVSIVDLLLQYRPQILPDAEGLYPQHLVPRSGRSPQILQMLKNYGANLDQPDKLYQWTPLFHAASEGHLSCLQALLELGVDVDALDEKDLSAMYYAAWEGHLDCLRLLEKAGHGRGIAREEPTPAPATFQSILSSSAPIPASADMEAIPDLSLPPPIIPLRRYGHNFLDTTKTFIVISFDSQDSEAIEFYGDNKYPAARLTISSKSSDLIPRNIPLPIQDEFKVISFQIDNLDTFSIDFDIFPTFGSKIIARGAASSLVFSRRYSSSGNWHLELFDPRLRAIGRISFKYQVVTPFHGIPMEITQFATYWKATSQISSQPNALITGSSLSGDYMRIFVQATKDGVPVLYPSWAMPSALAAYGVRNDLISRLTYEQFCAIGKANGKGPESLRALLDSSPALLAQGLAKCWCSLRDVLEILPPQMHLDVHMLFPTKAEEELLRLGPTGNINEFVDASLKEVFDHASRLRGADEGFIRSIVFSSYNANIYPVLLCNDLGIEQAMSEEAEWPLFSSGRTTTSVKEAVRIAQSNNFMGLMCSSRLLTAGLVLIADVTNSTTQEQVARASFDALPDEVDGYLDNNAVLRFHESIDM</sequence>
<keyword evidence="1" id="KW-0677">Repeat</keyword>
<evidence type="ECO:0000313" key="6">
    <source>
        <dbReference type="EMBL" id="CAD0088874.1"/>
    </source>
</evidence>
<dbReference type="InterPro" id="IPR017946">
    <property type="entry name" value="PLC-like_Pdiesterase_TIM-brl"/>
</dbReference>
<dbReference type="SUPFAM" id="SSF51695">
    <property type="entry name" value="PLC-like phosphodiesterases"/>
    <property type="match status" value="1"/>
</dbReference>
<dbReference type="InterPro" id="IPR002110">
    <property type="entry name" value="Ankyrin_rpt"/>
</dbReference>
<dbReference type="EMBL" id="CAIJEO010000003">
    <property type="protein sequence ID" value="CAD0088874.1"/>
    <property type="molecule type" value="Genomic_DNA"/>
</dbReference>
<name>A0A9N8PBM8_9PEZI</name>
<dbReference type="SMART" id="SM00248">
    <property type="entry name" value="ANK"/>
    <property type="match status" value="7"/>
</dbReference>
<proteinExistence type="predicted"/>
<feature type="domain" description="SPX" evidence="4">
    <location>
        <begin position="1"/>
        <end position="201"/>
    </location>
</feature>
<dbReference type="PROSITE" id="PS50297">
    <property type="entry name" value="ANK_REP_REGION"/>
    <property type="match status" value="2"/>
</dbReference>
<dbReference type="InterPro" id="IPR057506">
    <property type="entry name" value="C2_GPCPD1"/>
</dbReference>
<evidence type="ECO:0000256" key="1">
    <source>
        <dbReference type="ARBA" id="ARBA00022737"/>
    </source>
</evidence>
<dbReference type="InterPro" id="IPR036770">
    <property type="entry name" value="Ankyrin_rpt-contain_sf"/>
</dbReference>
<evidence type="ECO:0000313" key="7">
    <source>
        <dbReference type="Proteomes" id="UP000714618"/>
    </source>
</evidence>
<gene>
    <name evidence="6" type="ORF">AWRI4233_LOCUS1954</name>
</gene>
<reference evidence="6" key="1">
    <citation type="submission" date="2020-06" db="EMBL/GenBank/DDBJ databases">
        <authorList>
            <person name="Onetto C."/>
        </authorList>
    </citation>
    <scope>NUCLEOTIDE SEQUENCE</scope>
</reference>
<dbReference type="Proteomes" id="UP000714618">
    <property type="component" value="Unassembled WGS sequence"/>
</dbReference>
<dbReference type="PROSITE" id="PS50088">
    <property type="entry name" value="ANK_REPEAT"/>
    <property type="match status" value="3"/>
</dbReference>
<evidence type="ECO:0000256" key="2">
    <source>
        <dbReference type="ARBA" id="ARBA00023043"/>
    </source>
</evidence>
<dbReference type="Pfam" id="PF13637">
    <property type="entry name" value="Ank_4"/>
    <property type="match status" value="1"/>
</dbReference>
<dbReference type="Pfam" id="PF12796">
    <property type="entry name" value="Ank_2"/>
    <property type="match status" value="1"/>
</dbReference>
<dbReference type="InterPro" id="IPR030395">
    <property type="entry name" value="GP_PDE_dom"/>
</dbReference>
<evidence type="ECO:0008006" key="8">
    <source>
        <dbReference type="Google" id="ProtNLM"/>
    </source>
</evidence>
<evidence type="ECO:0000259" key="5">
    <source>
        <dbReference type="PROSITE" id="PS51704"/>
    </source>
</evidence>
<dbReference type="InterPro" id="IPR004331">
    <property type="entry name" value="SPX_dom"/>
</dbReference>
<dbReference type="Pfam" id="PF25329">
    <property type="entry name" value="C2_GDE1"/>
    <property type="match status" value="1"/>
</dbReference>
<comment type="caution">
    <text evidence="6">The sequence shown here is derived from an EMBL/GenBank/DDBJ whole genome shotgun (WGS) entry which is preliminary data.</text>
</comment>
<feature type="repeat" description="ANK" evidence="3">
    <location>
        <begin position="452"/>
        <end position="484"/>
    </location>
</feature>
<protein>
    <recommendedName>
        <fullName evidence="8">Ankyrin repeat protein nuc-2</fullName>
    </recommendedName>
</protein>
<dbReference type="CDD" id="cd14483">
    <property type="entry name" value="SPX_PHO81_NUC-2_like"/>
    <property type="match status" value="1"/>
</dbReference>
<dbReference type="Gene3D" id="1.25.40.20">
    <property type="entry name" value="Ankyrin repeat-containing domain"/>
    <property type="match status" value="1"/>
</dbReference>
<dbReference type="PROSITE" id="PS51704">
    <property type="entry name" value="GP_PDE"/>
    <property type="match status" value="1"/>
</dbReference>
<accession>A0A9N8PBM8</accession>
<dbReference type="PROSITE" id="PS51382">
    <property type="entry name" value="SPX"/>
    <property type="match status" value="1"/>
</dbReference>
<dbReference type="GO" id="GO:0006629">
    <property type="term" value="P:lipid metabolic process"/>
    <property type="evidence" value="ECO:0007669"/>
    <property type="project" value="InterPro"/>
</dbReference>
<dbReference type="PANTHER" id="PTHR24198">
    <property type="entry name" value="ANKYRIN REPEAT AND PROTEIN KINASE DOMAIN-CONTAINING PROTEIN"/>
    <property type="match status" value="1"/>
</dbReference>
<feature type="repeat" description="ANK" evidence="3">
    <location>
        <begin position="417"/>
        <end position="450"/>
    </location>
</feature>
<dbReference type="AlphaFoldDB" id="A0A9N8PBM8"/>
<dbReference type="SUPFAM" id="SSF48403">
    <property type="entry name" value="Ankyrin repeat"/>
    <property type="match status" value="1"/>
</dbReference>
<keyword evidence="7" id="KW-1185">Reference proteome</keyword>
<feature type="domain" description="GP-PDE" evidence="5">
    <location>
        <begin position="699"/>
        <end position="986"/>
    </location>
</feature>
<organism evidence="6 7">
    <name type="scientific">Aureobasidium mustum</name>
    <dbReference type="NCBI Taxonomy" id="2773714"/>
    <lineage>
        <taxon>Eukaryota</taxon>
        <taxon>Fungi</taxon>
        <taxon>Dikarya</taxon>
        <taxon>Ascomycota</taxon>
        <taxon>Pezizomycotina</taxon>
        <taxon>Dothideomycetes</taxon>
        <taxon>Dothideomycetidae</taxon>
        <taxon>Dothideales</taxon>
        <taxon>Saccotheciaceae</taxon>
        <taxon>Aureobasidium</taxon>
    </lineage>
</organism>
<dbReference type="GO" id="GO:0008081">
    <property type="term" value="F:phosphoric diester hydrolase activity"/>
    <property type="evidence" value="ECO:0007669"/>
    <property type="project" value="InterPro"/>
</dbReference>
<evidence type="ECO:0000256" key="3">
    <source>
        <dbReference type="PROSITE-ProRule" id="PRU00023"/>
    </source>
</evidence>
<dbReference type="PANTHER" id="PTHR24198:SF165">
    <property type="entry name" value="ANKYRIN REPEAT-CONTAINING PROTEIN-RELATED"/>
    <property type="match status" value="1"/>
</dbReference>